<dbReference type="SUPFAM" id="SSF53448">
    <property type="entry name" value="Nucleotide-diphospho-sugar transferases"/>
    <property type="match status" value="1"/>
</dbReference>
<dbReference type="PANTHER" id="PTHR43398">
    <property type="entry name" value="DOLICHOL-PHOSPHATE MANNOSYLTRANSFERASE SUBUNIT 1"/>
    <property type="match status" value="1"/>
</dbReference>
<keyword evidence="2" id="KW-0328">Glycosyltransferase</keyword>
<sequence length="236" mass="27350">MKIFCLIPAFNEKGNLQHLIEGLFKIIPKYSPEYKIFFVIQGNDGSIGILKKLKLKYKNLDWVYYPKALGIGRAYKIGFNKIDDNFTHVLTLDADLNHDPAVLPDFIKEMKKTKADLVIGSRFVRGGIFADRRPWKRLISSLMNRLMTKLTGISIHDISSGYRLMTREVIENIRNELRETGYPNYMELIIKTVRHGFKLSEVPIVYKSRVWGKSKMGKLKTLYDYLGFLPRILITS</sequence>
<dbReference type="InterPro" id="IPR001173">
    <property type="entry name" value="Glyco_trans_2-like"/>
</dbReference>
<evidence type="ECO:0000256" key="2">
    <source>
        <dbReference type="ARBA" id="ARBA00022676"/>
    </source>
</evidence>
<protein>
    <recommendedName>
        <fullName evidence="4">Glycosyltransferase 2-like domain-containing protein</fullName>
    </recommendedName>
</protein>
<evidence type="ECO:0000256" key="1">
    <source>
        <dbReference type="ARBA" id="ARBA00006739"/>
    </source>
</evidence>
<dbReference type="InterPro" id="IPR039528">
    <property type="entry name" value="DPM1-like"/>
</dbReference>
<dbReference type="Gene3D" id="3.90.550.10">
    <property type="entry name" value="Spore Coat Polysaccharide Biosynthesis Protein SpsA, Chain A"/>
    <property type="match status" value="1"/>
</dbReference>
<dbReference type="InterPro" id="IPR029044">
    <property type="entry name" value="Nucleotide-diphossugar_trans"/>
</dbReference>
<dbReference type="PANTHER" id="PTHR43398:SF1">
    <property type="entry name" value="DOLICHOL-PHOSPHATE MANNOSYLTRANSFERASE SUBUNIT 1"/>
    <property type="match status" value="1"/>
</dbReference>
<comment type="similarity">
    <text evidence="1">Belongs to the glycosyltransferase 2 family.</text>
</comment>
<evidence type="ECO:0000313" key="6">
    <source>
        <dbReference type="Proteomes" id="UP000177396"/>
    </source>
</evidence>
<accession>A0A1F5YFG0</accession>
<reference evidence="5 6" key="1">
    <citation type="journal article" date="2016" name="Nat. Commun.">
        <title>Thousands of microbial genomes shed light on interconnected biogeochemical processes in an aquifer system.</title>
        <authorList>
            <person name="Anantharaman K."/>
            <person name="Brown C.T."/>
            <person name="Hug L.A."/>
            <person name="Sharon I."/>
            <person name="Castelle C.J."/>
            <person name="Probst A.J."/>
            <person name="Thomas B.C."/>
            <person name="Singh A."/>
            <person name="Wilkins M.J."/>
            <person name="Karaoz U."/>
            <person name="Brodie E.L."/>
            <person name="Williams K.H."/>
            <person name="Hubbard S.S."/>
            <person name="Banfield J.F."/>
        </authorList>
    </citation>
    <scope>NUCLEOTIDE SEQUENCE [LARGE SCALE GENOMIC DNA]</scope>
</reference>
<keyword evidence="3" id="KW-0808">Transferase</keyword>
<dbReference type="GO" id="GO:0016020">
    <property type="term" value="C:membrane"/>
    <property type="evidence" value="ECO:0007669"/>
    <property type="project" value="GOC"/>
</dbReference>
<dbReference type="GO" id="GO:0009247">
    <property type="term" value="P:glycolipid biosynthetic process"/>
    <property type="evidence" value="ECO:0007669"/>
    <property type="project" value="TreeGrafter"/>
</dbReference>
<evidence type="ECO:0000313" key="5">
    <source>
        <dbReference type="EMBL" id="OGF98910.1"/>
    </source>
</evidence>
<dbReference type="Proteomes" id="UP000177396">
    <property type="component" value="Unassembled WGS sequence"/>
</dbReference>
<name>A0A1F5YFG0_9BACT</name>
<dbReference type="EMBL" id="MFJB01000080">
    <property type="protein sequence ID" value="OGF98910.1"/>
    <property type="molecule type" value="Genomic_DNA"/>
</dbReference>
<gene>
    <name evidence="5" type="ORF">A2153_00820</name>
</gene>
<dbReference type="Pfam" id="PF00535">
    <property type="entry name" value="Glycos_transf_2"/>
    <property type="match status" value="1"/>
</dbReference>
<evidence type="ECO:0000256" key="3">
    <source>
        <dbReference type="ARBA" id="ARBA00022679"/>
    </source>
</evidence>
<proteinExistence type="inferred from homology"/>
<feature type="domain" description="Glycosyltransferase 2-like" evidence="4">
    <location>
        <begin position="6"/>
        <end position="173"/>
    </location>
</feature>
<dbReference type="GO" id="GO:0004582">
    <property type="term" value="F:dolichyl-phosphate beta-D-mannosyltransferase activity"/>
    <property type="evidence" value="ECO:0007669"/>
    <property type="project" value="InterPro"/>
</dbReference>
<comment type="caution">
    <text evidence="5">The sequence shown here is derived from an EMBL/GenBank/DDBJ whole genome shotgun (WGS) entry which is preliminary data.</text>
</comment>
<organism evidence="5 6">
    <name type="scientific">Candidatus Gottesmanbacteria bacterium RBG_16_38_7b</name>
    <dbReference type="NCBI Taxonomy" id="1798372"/>
    <lineage>
        <taxon>Bacteria</taxon>
        <taxon>Candidatus Gottesmaniibacteriota</taxon>
    </lineage>
</organism>
<dbReference type="AlphaFoldDB" id="A0A1F5YFG0"/>
<evidence type="ECO:0000259" key="4">
    <source>
        <dbReference type="Pfam" id="PF00535"/>
    </source>
</evidence>